<proteinExistence type="predicted"/>
<dbReference type="InterPro" id="IPR041635">
    <property type="entry name" value="Type_ISP_LLaBIII_C"/>
</dbReference>
<dbReference type="AlphaFoldDB" id="A0A853A301"/>
<keyword evidence="4" id="KW-1185">Reference proteome</keyword>
<feature type="region of interest" description="Disordered" evidence="1">
    <location>
        <begin position="88"/>
        <end position="109"/>
    </location>
</feature>
<dbReference type="RefSeq" id="WP_312892509.1">
    <property type="nucleotide sequence ID" value="NZ_JACBZD010000001.1"/>
</dbReference>
<comment type="caution">
    <text evidence="3">The sequence shown here is derived from an EMBL/GenBank/DDBJ whole genome shotgun (WGS) entry which is preliminary data.</text>
</comment>
<gene>
    <name evidence="3" type="ORF">FHU37_001791</name>
</gene>
<evidence type="ECO:0000313" key="3">
    <source>
        <dbReference type="EMBL" id="NYI04848.1"/>
    </source>
</evidence>
<dbReference type="Pfam" id="PF18135">
    <property type="entry name" value="Type_ISP_C"/>
    <property type="match status" value="1"/>
</dbReference>
<name>A0A853A301_9ACTN</name>
<evidence type="ECO:0000313" key="4">
    <source>
        <dbReference type="Proteomes" id="UP000567795"/>
    </source>
</evidence>
<dbReference type="EMBL" id="JACBZD010000001">
    <property type="protein sequence ID" value="NYI04848.1"/>
    <property type="molecule type" value="Genomic_DNA"/>
</dbReference>
<sequence>MPARPVGDTAVPHTGASAVANAAPARPPAPLLDDLMPWSMPGIRTGRDWVVAPDPETLRLRWRTLLAGDDPEHRAALLGVTRRRTPHSVVAGLPGHPATSTAPLAEEGGPCPEPVRFLRGPWDRQWIIPDHRLIDSARPEWWRAVGPEQWSILAPAPADRSAGDGLVATADPADARFRRRAARVHPLYRSADTRSPNLAPGLLPLLERRLGLAVDPEDVAAYTVALLGHHGATGPAPRPAAPADDGWRVPLTADPQLWRRGVELGRQAVWLHTRGRRCADPAAGREGGRPRLPGGRRPFVRESLVGPGAPAPDAVAWEPAGAESTDSLLVGAGRVAPVSRSAWEYRCGGERVLGTWFAAREPARRGDGEPLAAVFPTTWPKEWTSDLLDLVSLLTLLAEAEPEQRRWRRAVAEAATIDAAELRAAGVLPVPASARRPAGLPIHPEEGPGGQTPLW</sequence>
<organism evidence="3 4">
    <name type="scientific">Allostreptomyces psammosilenae</name>
    <dbReference type="NCBI Taxonomy" id="1892865"/>
    <lineage>
        <taxon>Bacteria</taxon>
        <taxon>Bacillati</taxon>
        <taxon>Actinomycetota</taxon>
        <taxon>Actinomycetes</taxon>
        <taxon>Kitasatosporales</taxon>
        <taxon>Streptomycetaceae</taxon>
        <taxon>Allostreptomyces</taxon>
    </lineage>
</organism>
<evidence type="ECO:0000256" key="1">
    <source>
        <dbReference type="SAM" id="MobiDB-lite"/>
    </source>
</evidence>
<feature type="region of interest" description="Disordered" evidence="1">
    <location>
        <begin position="436"/>
        <end position="455"/>
    </location>
</feature>
<dbReference type="Proteomes" id="UP000567795">
    <property type="component" value="Unassembled WGS sequence"/>
</dbReference>
<accession>A0A853A301</accession>
<protein>
    <recommendedName>
        <fullName evidence="2">Type ISP restriction-modification enzyme LLaBIII C-terminal specificity domain-containing protein</fullName>
    </recommendedName>
</protein>
<reference evidence="3 4" key="1">
    <citation type="submission" date="2020-07" db="EMBL/GenBank/DDBJ databases">
        <title>Sequencing the genomes of 1000 actinobacteria strains.</title>
        <authorList>
            <person name="Klenk H.-P."/>
        </authorList>
    </citation>
    <scope>NUCLEOTIDE SEQUENCE [LARGE SCALE GENOMIC DNA]</scope>
    <source>
        <strain evidence="3 4">DSM 42178</strain>
    </source>
</reference>
<evidence type="ECO:0000259" key="2">
    <source>
        <dbReference type="Pfam" id="PF18135"/>
    </source>
</evidence>
<feature type="domain" description="Type ISP restriction-modification enzyme LLaBIII C-terminal specificity" evidence="2">
    <location>
        <begin position="34"/>
        <end position="390"/>
    </location>
</feature>
<feature type="region of interest" description="Disordered" evidence="1">
    <location>
        <begin position="1"/>
        <end position="25"/>
    </location>
</feature>